<gene>
    <name evidence="1" type="ORF">VIS19158_10984</name>
</gene>
<name>F9RQP5_9VIBR</name>
<dbReference type="EMBL" id="AFWE01000170">
    <property type="protein sequence ID" value="EGU33976.1"/>
    <property type="molecule type" value="Genomic_DNA"/>
</dbReference>
<evidence type="ECO:0000313" key="2">
    <source>
        <dbReference type="Proteomes" id="UP000004349"/>
    </source>
</evidence>
<protein>
    <submittedName>
        <fullName evidence="1">Uncharacterized protein</fullName>
    </submittedName>
</protein>
<evidence type="ECO:0000313" key="1">
    <source>
        <dbReference type="EMBL" id="EGU33976.1"/>
    </source>
</evidence>
<comment type="caution">
    <text evidence="1">The sequence shown here is derived from an EMBL/GenBank/DDBJ whole genome shotgun (WGS) entry which is preliminary data.</text>
</comment>
<sequence length="37" mass="4223">MFQNGDSKVIWWLLYGDAVVICGDSMVTNGDLLVIYW</sequence>
<dbReference type="Proteomes" id="UP000004349">
    <property type="component" value="Unassembled WGS sequence"/>
</dbReference>
<reference evidence="1 2" key="1">
    <citation type="journal article" date="2012" name="Int. J. Syst. Evol. Microbiol.">
        <title>Vibrio caribbeanicus sp. nov., isolated from the marine sponge Scleritoderma cyanea.</title>
        <authorList>
            <person name="Hoffmann M."/>
            <person name="Monday S.R."/>
            <person name="Allard M.W."/>
            <person name="Strain E.A."/>
            <person name="Whittaker P."/>
            <person name="Naum M."/>
            <person name="McCarthy P.J."/>
            <person name="Lopez J.V."/>
            <person name="Fischer M."/>
            <person name="Brown E.W."/>
        </authorList>
    </citation>
    <scope>NUCLEOTIDE SEQUENCE [LARGE SCALE GENOMIC DNA]</scope>
    <source>
        <strain evidence="1 2">LMG 19158</strain>
    </source>
</reference>
<organism evidence="1 2">
    <name type="scientific">Vibrio scophthalmi LMG 19158</name>
    <dbReference type="NCBI Taxonomy" id="870967"/>
    <lineage>
        <taxon>Bacteria</taxon>
        <taxon>Pseudomonadati</taxon>
        <taxon>Pseudomonadota</taxon>
        <taxon>Gammaproteobacteria</taxon>
        <taxon>Vibrionales</taxon>
        <taxon>Vibrionaceae</taxon>
        <taxon>Vibrio</taxon>
    </lineage>
</organism>
<dbReference type="AlphaFoldDB" id="F9RQP5"/>
<accession>F9RQP5</accession>
<proteinExistence type="predicted"/>